<dbReference type="PANTHER" id="PTHR12542:SF41">
    <property type="entry name" value="EXOCYST COMPLEX COMPONENT 7"/>
    <property type="match status" value="1"/>
</dbReference>
<keyword evidence="10" id="KW-1185">Reference proteome</keyword>
<dbReference type="GO" id="GO:0000145">
    <property type="term" value="C:exocyst"/>
    <property type="evidence" value="ECO:0007669"/>
    <property type="project" value="InterPro"/>
</dbReference>
<evidence type="ECO:0000256" key="7">
    <source>
        <dbReference type="SAM" id="MobiDB-lite"/>
    </source>
</evidence>
<dbReference type="EMBL" id="OX395127">
    <property type="protein sequence ID" value="CAI5766078.1"/>
    <property type="molecule type" value="Genomic_DNA"/>
</dbReference>
<evidence type="ECO:0000313" key="9">
    <source>
        <dbReference type="EMBL" id="CAI5766078.1"/>
    </source>
</evidence>
<evidence type="ECO:0000256" key="1">
    <source>
        <dbReference type="ARBA" id="ARBA00006756"/>
    </source>
</evidence>
<feature type="domain" description="Exocyst complex subunit Exo70 C-terminal" evidence="8">
    <location>
        <begin position="313"/>
        <end position="676"/>
    </location>
</feature>
<evidence type="ECO:0000256" key="3">
    <source>
        <dbReference type="ARBA" id="ARBA00022483"/>
    </source>
</evidence>
<dbReference type="InterPro" id="IPR046364">
    <property type="entry name" value="Exo70_C"/>
</dbReference>
<dbReference type="PANTHER" id="PTHR12542">
    <property type="entry name" value="EXOCYST COMPLEX PROTEIN EXO70"/>
    <property type="match status" value="1"/>
</dbReference>
<sequence length="683" mass="78561">MIPTEEASARRREIEEKLKQEEETLSFIRDSLEKSDQLTKNMVSILSSFESRLMKLENSIIPVHKQTENLQRLQENVEKTLFCLDHVISYYHVAKDTEKIIREGPTGRLEEYLACMAKIQKAVEYFQDNNPDSPELNRVKLLFEKGKESLESEFRSLMARHSKPVPPILILDLITLDDEMELQEDVTLEHLPESVLQDIVRISGWLVEYGRNQDFMNVYYQIRSSQLDRSIKGLKEHFRKNSSSSGVPYSPAIQNKRKDTPTKKPIKRPGTIRKAQNLLKQYSQQCLDGKKGASNLIPMEGRDDMLDMEIDAYIHCVSAFIKLAQSEYQLLTEIIPEHHQKKTFDSLIQESLDNLMIEGDNIVSAARKAIIRHDYSAVLTIFPILRHLKQTKPEFDQVLQGTAASTKNKLPSLITSMETTGAKALEDFADNIKNNPDKEYNMPKDGTVHELTSNAILFLQQLLDFQETAGAMLASQETSSSASSYSSEFSRRLLSTYICKVLGNLQLNLLSKSKVYEESLSAIFLLNNYNYILKSLEKSELIQLVAVTQKNAEKSYREHIEQQITAYQRSWLKVTDSFLDRNLPVVQPGVKLKDKERQAIKDRFKGFNDCLEELCKIQKAWAIPDTEQRDKIRKTQKNIVLETYSALLSRYGNVPFTKNPEKYIKYRVEQVGEMIEKLFDTSA</sequence>
<evidence type="ECO:0000313" key="10">
    <source>
        <dbReference type="Proteomes" id="UP001178461"/>
    </source>
</evidence>
<evidence type="ECO:0000256" key="5">
    <source>
        <dbReference type="RuleBase" id="RU365026"/>
    </source>
</evidence>
<evidence type="ECO:0000256" key="6">
    <source>
        <dbReference type="SAM" id="Coils"/>
    </source>
</evidence>
<dbReference type="Gene3D" id="1.20.1280.170">
    <property type="entry name" value="Exocyst complex component Exo70"/>
    <property type="match status" value="2"/>
</dbReference>
<evidence type="ECO:0000256" key="2">
    <source>
        <dbReference type="ARBA" id="ARBA00022448"/>
    </source>
</evidence>
<keyword evidence="3 5" id="KW-0268">Exocytosis</keyword>
<protein>
    <recommendedName>
        <fullName evidence="4 5">Exocyst complex component 7</fullName>
    </recommendedName>
    <alternativeName>
        <fullName evidence="5">Exocyst complex component Exo70</fullName>
    </alternativeName>
</protein>
<dbReference type="GO" id="GO:0005546">
    <property type="term" value="F:phosphatidylinositol-4,5-bisphosphate binding"/>
    <property type="evidence" value="ECO:0007669"/>
    <property type="project" value="InterPro"/>
</dbReference>
<dbReference type="Proteomes" id="UP001178461">
    <property type="component" value="Chromosome 2"/>
</dbReference>
<keyword evidence="2 5" id="KW-0813">Transport</keyword>
<dbReference type="AlphaFoldDB" id="A0AA35JWJ6"/>
<comment type="similarity">
    <text evidence="1 5">Belongs to the EXO70 family.</text>
</comment>
<dbReference type="InterPro" id="IPR016159">
    <property type="entry name" value="Cullin_repeat-like_dom_sf"/>
</dbReference>
<dbReference type="InterPro" id="IPR004140">
    <property type="entry name" value="Exo70"/>
</dbReference>
<dbReference type="Pfam" id="PF03081">
    <property type="entry name" value="Exo70_C"/>
    <property type="match status" value="1"/>
</dbReference>
<accession>A0AA35JWJ6</accession>
<comment type="function">
    <text evidence="5">Component of the exocyst complex involved in the docking of exocytic vesicles with fusion sites on the plasma membrane.</text>
</comment>
<reference evidence="9" key="1">
    <citation type="submission" date="2022-12" db="EMBL/GenBank/DDBJ databases">
        <authorList>
            <person name="Alioto T."/>
            <person name="Alioto T."/>
            <person name="Gomez Garrido J."/>
        </authorList>
    </citation>
    <scope>NUCLEOTIDE SEQUENCE</scope>
</reference>
<name>A0AA35JWJ6_9SAUR</name>
<dbReference type="SUPFAM" id="SSF74788">
    <property type="entry name" value="Cullin repeat-like"/>
    <property type="match status" value="1"/>
</dbReference>
<organism evidence="9 10">
    <name type="scientific">Podarcis lilfordi</name>
    <name type="common">Lilford's wall lizard</name>
    <dbReference type="NCBI Taxonomy" id="74358"/>
    <lineage>
        <taxon>Eukaryota</taxon>
        <taxon>Metazoa</taxon>
        <taxon>Chordata</taxon>
        <taxon>Craniata</taxon>
        <taxon>Vertebrata</taxon>
        <taxon>Euteleostomi</taxon>
        <taxon>Lepidosauria</taxon>
        <taxon>Squamata</taxon>
        <taxon>Bifurcata</taxon>
        <taxon>Unidentata</taxon>
        <taxon>Episquamata</taxon>
        <taxon>Laterata</taxon>
        <taxon>Lacertibaenia</taxon>
        <taxon>Lacertidae</taxon>
        <taxon>Podarcis</taxon>
    </lineage>
</organism>
<keyword evidence="5" id="KW-0653">Protein transport</keyword>
<keyword evidence="6" id="KW-0175">Coiled coil</keyword>
<feature type="region of interest" description="Disordered" evidence="7">
    <location>
        <begin position="239"/>
        <end position="269"/>
    </location>
</feature>
<gene>
    <name evidence="9" type="ORF">PODLI_1B021039</name>
</gene>
<evidence type="ECO:0000259" key="8">
    <source>
        <dbReference type="Pfam" id="PF03081"/>
    </source>
</evidence>
<proteinExistence type="inferred from homology"/>
<evidence type="ECO:0000256" key="4">
    <source>
        <dbReference type="ARBA" id="ARBA00026169"/>
    </source>
</evidence>
<dbReference type="Pfam" id="PF20669">
    <property type="entry name" value="Exo70_N"/>
    <property type="match status" value="1"/>
</dbReference>
<feature type="coiled-coil region" evidence="6">
    <location>
        <begin position="4"/>
        <end position="31"/>
    </location>
</feature>
<dbReference type="GO" id="GO:0015031">
    <property type="term" value="P:protein transport"/>
    <property type="evidence" value="ECO:0007669"/>
    <property type="project" value="UniProtKB-KW"/>
</dbReference>
<dbReference type="GO" id="GO:0006887">
    <property type="term" value="P:exocytosis"/>
    <property type="evidence" value="ECO:0007669"/>
    <property type="project" value="UniProtKB-KW"/>
</dbReference>